<dbReference type="EMBL" id="JAUSRR010000003">
    <property type="protein sequence ID" value="MDP9923099.1"/>
    <property type="molecule type" value="Genomic_DNA"/>
</dbReference>
<dbReference type="AlphaFoldDB" id="A0AAW8DUS9"/>
<proteinExistence type="predicted"/>
<accession>A0AAW8DUS9</accession>
<evidence type="ECO:0000313" key="3">
    <source>
        <dbReference type="Proteomes" id="UP001244295"/>
    </source>
</evidence>
<evidence type="ECO:0000313" key="2">
    <source>
        <dbReference type="EMBL" id="MDP9923099.1"/>
    </source>
</evidence>
<name>A0AAW8DUS9_9BURK</name>
<sequence length="301" mass="34309">MHVSLVWWNTGLSPTRKKNRSNPEEWQTAVSIIQILTVTAPVDFIALCEVSPNDIDRIEEKCLSTGYRVHRVSGRAGRSAFDMCVVYRADKISIAEDAENITSTRGERTVRVGHRLTIAIRDDDELFHIFLSHWPSRLNLPQRDPGREVLGTRLRDHIDAIRRSQADAKIILLGDYNDEPFDASIADNLMATRDRALAERRKHLLYNPFWRHFSSAIEDAADSIGDHGSYFHNAGESTQWRTFDQMIFSSSFLGNTGWQLVERNTRVLDIPAYTALVKSAKSCFDHLPIMGQIQRRTTENG</sequence>
<protein>
    <recommendedName>
        <fullName evidence="1">Endonuclease/exonuclease/phosphatase domain-containing protein</fullName>
    </recommendedName>
</protein>
<dbReference type="Proteomes" id="UP001244295">
    <property type="component" value="Unassembled WGS sequence"/>
</dbReference>
<dbReference type="GO" id="GO:0003824">
    <property type="term" value="F:catalytic activity"/>
    <property type="evidence" value="ECO:0007669"/>
    <property type="project" value="InterPro"/>
</dbReference>
<dbReference type="Gene3D" id="3.60.10.10">
    <property type="entry name" value="Endonuclease/exonuclease/phosphatase"/>
    <property type="match status" value="1"/>
</dbReference>
<dbReference type="InterPro" id="IPR036691">
    <property type="entry name" value="Endo/exonu/phosph_ase_sf"/>
</dbReference>
<gene>
    <name evidence="2" type="ORF">J2W25_002120</name>
</gene>
<dbReference type="RefSeq" id="WP_307636640.1">
    <property type="nucleotide sequence ID" value="NZ_JAUSRR010000003.1"/>
</dbReference>
<organism evidence="2 3">
    <name type="scientific">Variovorax boronicumulans</name>
    <dbReference type="NCBI Taxonomy" id="436515"/>
    <lineage>
        <taxon>Bacteria</taxon>
        <taxon>Pseudomonadati</taxon>
        <taxon>Pseudomonadota</taxon>
        <taxon>Betaproteobacteria</taxon>
        <taxon>Burkholderiales</taxon>
        <taxon>Comamonadaceae</taxon>
        <taxon>Variovorax</taxon>
    </lineage>
</organism>
<comment type="caution">
    <text evidence="2">The sequence shown here is derived from an EMBL/GenBank/DDBJ whole genome shotgun (WGS) entry which is preliminary data.</text>
</comment>
<reference evidence="2" key="1">
    <citation type="submission" date="2023-07" db="EMBL/GenBank/DDBJ databases">
        <title>Sorghum-associated microbial communities from plants grown in Nebraska, USA.</title>
        <authorList>
            <person name="Schachtman D."/>
        </authorList>
    </citation>
    <scope>NUCLEOTIDE SEQUENCE</scope>
    <source>
        <strain evidence="2">DS2795</strain>
    </source>
</reference>
<dbReference type="Pfam" id="PF19580">
    <property type="entry name" value="Exo_endo_phos_3"/>
    <property type="match status" value="1"/>
</dbReference>
<dbReference type="SUPFAM" id="SSF56219">
    <property type="entry name" value="DNase I-like"/>
    <property type="match status" value="1"/>
</dbReference>
<feature type="domain" description="Endonuclease/exonuclease/phosphatase" evidence="1">
    <location>
        <begin position="33"/>
        <end position="269"/>
    </location>
</feature>
<dbReference type="InterPro" id="IPR005135">
    <property type="entry name" value="Endo/exonuclease/phosphatase"/>
</dbReference>
<evidence type="ECO:0000259" key="1">
    <source>
        <dbReference type="Pfam" id="PF19580"/>
    </source>
</evidence>